<evidence type="ECO:0000256" key="9">
    <source>
        <dbReference type="ARBA" id="ARBA00023316"/>
    </source>
</evidence>
<proteinExistence type="inferred from homology"/>
<keyword evidence="7 10" id="KW-0133">Cell shape</keyword>
<dbReference type="GO" id="GO:0046872">
    <property type="term" value="F:metal ion binding"/>
    <property type="evidence" value="ECO:0007669"/>
    <property type="project" value="UniProtKB-KW"/>
</dbReference>
<dbReference type="Gene3D" id="3.30.1490.20">
    <property type="entry name" value="ATP-grasp fold, A domain"/>
    <property type="match status" value="1"/>
</dbReference>
<dbReference type="Proteomes" id="UP000176451">
    <property type="component" value="Unassembled WGS sequence"/>
</dbReference>
<dbReference type="HAMAP" id="MF_00047">
    <property type="entry name" value="Dala_Dala_lig"/>
    <property type="match status" value="1"/>
</dbReference>
<evidence type="ECO:0000256" key="10">
    <source>
        <dbReference type="HAMAP-Rule" id="MF_00047"/>
    </source>
</evidence>
<dbReference type="PROSITE" id="PS00844">
    <property type="entry name" value="DALA_DALA_LIGASE_2"/>
    <property type="match status" value="1"/>
</dbReference>
<keyword evidence="5 13" id="KW-0547">Nucleotide-binding</keyword>
<dbReference type="SUPFAM" id="SSF56059">
    <property type="entry name" value="Glutathione synthetase ATP-binding domain-like"/>
    <property type="match status" value="1"/>
</dbReference>
<comment type="function">
    <text evidence="10">Cell wall formation.</text>
</comment>
<dbReference type="NCBIfam" id="NF002378">
    <property type="entry name" value="PRK01372.1"/>
    <property type="match status" value="1"/>
</dbReference>
<comment type="catalytic activity">
    <reaction evidence="10">
        <text>2 D-alanine + ATP = D-alanyl-D-alanine + ADP + phosphate + H(+)</text>
        <dbReference type="Rhea" id="RHEA:11224"/>
        <dbReference type="ChEBI" id="CHEBI:15378"/>
        <dbReference type="ChEBI" id="CHEBI:30616"/>
        <dbReference type="ChEBI" id="CHEBI:43474"/>
        <dbReference type="ChEBI" id="CHEBI:57416"/>
        <dbReference type="ChEBI" id="CHEBI:57822"/>
        <dbReference type="ChEBI" id="CHEBI:456216"/>
        <dbReference type="EC" id="6.3.2.4"/>
    </reaction>
</comment>
<dbReference type="InterPro" id="IPR016185">
    <property type="entry name" value="PreATP-grasp_dom_sf"/>
</dbReference>
<evidence type="ECO:0000256" key="3">
    <source>
        <dbReference type="ARBA" id="ARBA00022490"/>
    </source>
</evidence>
<dbReference type="PANTHER" id="PTHR23132">
    <property type="entry name" value="D-ALANINE--D-ALANINE LIGASE"/>
    <property type="match status" value="1"/>
</dbReference>
<dbReference type="InterPro" id="IPR013815">
    <property type="entry name" value="ATP_grasp_subdomain_1"/>
</dbReference>
<dbReference type="GO" id="GO:0005737">
    <property type="term" value="C:cytoplasm"/>
    <property type="evidence" value="ECO:0007669"/>
    <property type="project" value="UniProtKB-SubCell"/>
</dbReference>
<evidence type="ECO:0000256" key="11">
    <source>
        <dbReference type="PIRSR" id="PIRSR039102-1"/>
    </source>
</evidence>
<evidence type="ECO:0000256" key="5">
    <source>
        <dbReference type="ARBA" id="ARBA00022741"/>
    </source>
</evidence>
<feature type="active site" evidence="11">
    <location>
        <position position="16"/>
    </location>
</feature>
<organism evidence="15 16">
    <name type="scientific">Candidatus Berkelbacteria bacterium RIFCSPHIGHO2_12_FULL_36_9</name>
    <dbReference type="NCBI Taxonomy" id="1797469"/>
    <lineage>
        <taxon>Bacteria</taxon>
        <taxon>Candidatus Berkelbacteria</taxon>
    </lineage>
</organism>
<keyword evidence="8 10" id="KW-0573">Peptidoglycan synthesis</keyword>
<dbReference type="InterPro" id="IPR011095">
    <property type="entry name" value="Dala_Dala_lig_C"/>
</dbReference>
<dbReference type="STRING" id="1797469.A3F08_03350"/>
<feature type="active site" evidence="11">
    <location>
        <position position="285"/>
    </location>
</feature>
<comment type="subcellular location">
    <subcellularLocation>
        <location evidence="1 10">Cytoplasm</location>
    </subcellularLocation>
</comment>
<comment type="similarity">
    <text evidence="2 10">Belongs to the D-alanine--D-alanine ligase family.</text>
</comment>
<keyword evidence="3 10" id="KW-0963">Cytoplasm</keyword>
<dbReference type="EC" id="6.3.2.4" evidence="10"/>
<protein>
    <recommendedName>
        <fullName evidence="10">D-alanine--D-alanine ligase</fullName>
        <ecNumber evidence="10">6.3.2.4</ecNumber>
    </recommendedName>
    <alternativeName>
        <fullName evidence="10">D-Ala-D-Ala ligase</fullName>
    </alternativeName>
    <alternativeName>
        <fullName evidence="10">D-alanylalanine synthetase</fullName>
    </alternativeName>
</protein>
<dbReference type="GO" id="GO:0008716">
    <property type="term" value="F:D-alanine-D-alanine ligase activity"/>
    <property type="evidence" value="ECO:0007669"/>
    <property type="project" value="UniProtKB-UniRule"/>
</dbReference>
<dbReference type="Gene3D" id="3.40.50.20">
    <property type="match status" value="1"/>
</dbReference>
<evidence type="ECO:0000256" key="6">
    <source>
        <dbReference type="ARBA" id="ARBA00022840"/>
    </source>
</evidence>
<feature type="binding site" evidence="12">
    <location>
        <position position="274"/>
    </location>
    <ligand>
        <name>Mg(2+)</name>
        <dbReference type="ChEBI" id="CHEBI:18420"/>
        <label>2</label>
    </ligand>
</feature>
<dbReference type="InterPro" id="IPR000291">
    <property type="entry name" value="D-Ala_lig_Van_CS"/>
</dbReference>
<gene>
    <name evidence="10" type="primary">ddl</name>
    <name evidence="15" type="ORF">A3F08_03350</name>
</gene>
<dbReference type="GO" id="GO:0005524">
    <property type="term" value="F:ATP binding"/>
    <property type="evidence" value="ECO:0007669"/>
    <property type="project" value="UniProtKB-UniRule"/>
</dbReference>
<dbReference type="AlphaFoldDB" id="A0A1F5EHA1"/>
<feature type="active site" evidence="11">
    <location>
        <position position="152"/>
    </location>
</feature>
<comment type="cofactor">
    <cofactor evidence="12">
        <name>Mg(2+)</name>
        <dbReference type="ChEBI" id="CHEBI:18420"/>
    </cofactor>
    <cofactor evidence="12">
        <name>Mn(2+)</name>
        <dbReference type="ChEBI" id="CHEBI:29035"/>
    </cofactor>
    <text evidence="12">Binds 2 magnesium or manganese ions per subunit.</text>
</comment>
<dbReference type="NCBIfam" id="TIGR01205">
    <property type="entry name" value="D_ala_D_alaTIGR"/>
    <property type="match status" value="1"/>
</dbReference>
<dbReference type="SUPFAM" id="SSF52440">
    <property type="entry name" value="PreATP-grasp domain"/>
    <property type="match status" value="1"/>
</dbReference>
<dbReference type="EMBL" id="MEZV01000030">
    <property type="protein sequence ID" value="OGD66670.1"/>
    <property type="molecule type" value="Genomic_DNA"/>
</dbReference>
<keyword evidence="6 13" id="KW-0067">ATP-binding</keyword>
<name>A0A1F5EHA1_9BACT</name>
<dbReference type="PIRSF" id="PIRSF039102">
    <property type="entry name" value="Ddl/VanB"/>
    <property type="match status" value="1"/>
</dbReference>
<dbReference type="InterPro" id="IPR005905">
    <property type="entry name" value="D_ala_D_ala"/>
</dbReference>
<feature type="binding site" evidence="12">
    <location>
        <position position="276"/>
    </location>
    <ligand>
        <name>Mg(2+)</name>
        <dbReference type="ChEBI" id="CHEBI:18420"/>
        <label>2</label>
    </ligand>
</feature>
<dbReference type="Pfam" id="PF01820">
    <property type="entry name" value="Dala_Dala_lig_N"/>
    <property type="match status" value="1"/>
</dbReference>
<evidence type="ECO:0000256" key="1">
    <source>
        <dbReference type="ARBA" id="ARBA00004496"/>
    </source>
</evidence>
<sequence length="316" mass="34804">MRKIRLAILIGGISSERDISLISGKEVVKALDKKKYEIKIYDPKSDLIKLAKDRKEIDVVFPVLHGFGGEDGTIQGYLELLKLPYVGSGVLSSALAMDKKMSKVIYKNNGLLTPKTIILSRPDIEKNLSGVLQNIRKTIGLPCVVKANNHGSSIGVYIVKNEKDLKKAINDAFKLDNEVLVEEYIKGIEVTGAVLGNQNPKALPIVEIIPPEGKFFDREVKYSGATQEIVPARLSEELTKQVQDVAVKAHLMLGCRGFSRTDMIIKKPKIYVLETNTIPGLTSESLFPKAAKVTGISLTNLLEKLIVLSLEKNNLL</sequence>
<keyword evidence="9 10" id="KW-0961">Cell wall biogenesis/degradation</keyword>
<evidence type="ECO:0000259" key="14">
    <source>
        <dbReference type="PROSITE" id="PS50975"/>
    </source>
</evidence>
<evidence type="ECO:0000313" key="15">
    <source>
        <dbReference type="EMBL" id="OGD66670.1"/>
    </source>
</evidence>
<evidence type="ECO:0000313" key="16">
    <source>
        <dbReference type="Proteomes" id="UP000176451"/>
    </source>
</evidence>
<dbReference type="GO" id="GO:0009252">
    <property type="term" value="P:peptidoglycan biosynthetic process"/>
    <property type="evidence" value="ECO:0007669"/>
    <property type="project" value="UniProtKB-UniRule"/>
</dbReference>
<accession>A0A1F5EHA1</accession>
<keyword evidence="12" id="KW-0479">Metal-binding</keyword>
<dbReference type="PROSITE" id="PS50975">
    <property type="entry name" value="ATP_GRASP"/>
    <property type="match status" value="1"/>
</dbReference>
<comment type="caution">
    <text evidence="15">The sequence shown here is derived from an EMBL/GenBank/DDBJ whole genome shotgun (WGS) entry which is preliminary data.</text>
</comment>
<dbReference type="PANTHER" id="PTHR23132:SF23">
    <property type="entry name" value="D-ALANINE--D-ALANINE LIGASE B"/>
    <property type="match status" value="1"/>
</dbReference>
<feature type="binding site" evidence="12">
    <location>
        <position position="274"/>
    </location>
    <ligand>
        <name>Mg(2+)</name>
        <dbReference type="ChEBI" id="CHEBI:18420"/>
        <label>1</label>
    </ligand>
</feature>
<evidence type="ECO:0000256" key="2">
    <source>
        <dbReference type="ARBA" id="ARBA00010871"/>
    </source>
</evidence>
<keyword evidence="12" id="KW-0464">Manganese</keyword>
<evidence type="ECO:0000256" key="7">
    <source>
        <dbReference type="ARBA" id="ARBA00022960"/>
    </source>
</evidence>
<dbReference type="GO" id="GO:0071555">
    <property type="term" value="P:cell wall organization"/>
    <property type="evidence" value="ECO:0007669"/>
    <property type="project" value="UniProtKB-KW"/>
</dbReference>
<evidence type="ECO:0000256" key="4">
    <source>
        <dbReference type="ARBA" id="ARBA00022598"/>
    </source>
</evidence>
<dbReference type="InterPro" id="IPR011761">
    <property type="entry name" value="ATP-grasp"/>
</dbReference>
<dbReference type="GO" id="GO:0008360">
    <property type="term" value="P:regulation of cell shape"/>
    <property type="evidence" value="ECO:0007669"/>
    <property type="project" value="UniProtKB-KW"/>
</dbReference>
<reference evidence="15 16" key="1">
    <citation type="journal article" date="2016" name="Nat. Commun.">
        <title>Thousands of microbial genomes shed light on interconnected biogeochemical processes in an aquifer system.</title>
        <authorList>
            <person name="Anantharaman K."/>
            <person name="Brown C.T."/>
            <person name="Hug L.A."/>
            <person name="Sharon I."/>
            <person name="Castelle C.J."/>
            <person name="Probst A.J."/>
            <person name="Thomas B.C."/>
            <person name="Singh A."/>
            <person name="Wilkins M.J."/>
            <person name="Karaoz U."/>
            <person name="Brodie E.L."/>
            <person name="Williams K.H."/>
            <person name="Hubbard S.S."/>
            <person name="Banfield J.F."/>
        </authorList>
    </citation>
    <scope>NUCLEOTIDE SEQUENCE [LARGE SCALE GENOMIC DNA]</scope>
</reference>
<evidence type="ECO:0000256" key="13">
    <source>
        <dbReference type="PROSITE-ProRule" id="PRU00409"/>
    </source>
</evidence>
<evidence type="ECO:0000256" key="8">
    <source>
        <dbReference type="ARBA" id="ARBA00022984"/>
    </source>
</evidence>
<dbReference type="PROSITE" id="PS00843">
    <property type="entry name" value="DALA_DALA_LIGASE_1"/>
    <property type="match status" value="1"/>
</dbReference>
<keyword evidence="4 10" id="KW-0436">Ligase</keyword>
<dbReference type="UniPathway" id="UPA00219"/>
<keyword evidence="12" id="KW-0460">Magnesium</keyword>
<dbReference type="NCBIfam" id="NF002528">
    <property type="entry name" value="PRK01966.1-4"/>
    <property type="match status" value="1"/>
</dbReference>
<dbReference type="Gene3D" id="3.30.470.20">
    <property type="entry name" value="ATP-grasp fold, B domain"/>
    <property type="match status" value="1"/>
</dbReference>
<dbReference type="Pfam" id="PF07478">
    <property type="entry name" value="Dala_Dala_lig_C"/>
    <property type="match status" value="1"/>
</dbReference>
<evidence type="ECO:0000256" key="12">
    <source>
        <dbReference type="PIRSR" id="PIRSR039102-3"/>
    </source>
</evidence>
<feature type="binding site" evidence="12">
    <location>
        <position position="262"/>
    </location>
    <ligand>
        <name>Mg(2+)</name>
        <dbReference type="ChEBI" id="CHEBI:18420"/>
        <label>1</label>
    </ligand>
</feature>
<feature type="domain" description="ATP-grasp" evidence="14">
    <location>
        <begin position="103"/>
        <end position="307"/>
    </location>
</feature>
<dbReference type="InterPro" id="IPR011127">
    <property type="entry name" value="Dala_Dala_lig_N"/>
</dbReference>
<comment type="pathway">
    <text evidence="10">Cell wall biogenesis; peptidoglycan biosynthesis.</text>
</comment>